<dbReference type="InterPro" id="IPR000577">
    <property type="entry name" value="Carb_kinase_FGGY"/>
</dbReference>
<comment type="caution">
    <text evidence="14">The sequence shown here is derived from an EMBL/GenBank/DDBJ whole genome shotgun (WGS) entry which is preliminary data.</text>
</comment>
<keyword evidence="8" id="KW-0067">ATP-binding</keyword>
<comment type="catalytic activity">
    <reaction evidence="10">
        <text>glycerol + ATP = sn-glycerol 3-phosphate + ADP + H(+)</text>
        <dbReference type="Rhea" id="RHEA:21644"/>
        <dbReference type="ChEBI" id="CHEBI:15378"/>
        <dbReference type="ChEBI" id="CHEBI:17754"/>
        <dbReference type="ChEBI" id="CHEBI:30616"/>
        <dbReference type="ChEBI" id="CHEBI:57597"/>
        <dbReference type="ChEBI" id="CHEBI:456216"/>
        <dbReference type="EC" id="2.7.1.30"/>
    </reaction>
</comment>
<reference evidence="15" key="2">
    <citation type="submission" date="2013-04" db="EMBL/GenBank/DDBJ databases">
        <title>Bisphenol A degrading Sphingobium sp. strain BiD32.</title>
        <authorList>
            <person name="Nielsen J.L."/>
            <person name="Zhou N.A."/>
            <person name="Kjeldal H."/>
        </authorList>
    </citation>
    <scope>NUCLEOTIDE SEQUENCE [LARGE SCALE GENOMIC DNA]</scope>
    <source>
        <strain evidence="15">BiD32</strain>
    </source>
</reference>
<dbReference type="InterPro" id="IPR018485">
    <property type="entry name" value="FGGY_C"/>
</dbReference>
<dbReference type="EC" id="2.7.1.30" evidence="3"/>
<dbReference type="CDD" id="cd07786">
    <property type="entry name" value="FGGY_EcGK_like"/>
    <property type="match status" value="1"/>
</dbReference>
<dbReference type="EMBL" id="CAVK010000039">
    <property type="protein sequence ID" value="CCW16389.1"/>
    <property type="molecule type" value="Genomic_DNA"/>
</dbReference>
<evidence type="ECO:0000259" key="12">
    <source>
        <dbReference type="Pfam" id="PF00370"/>
    </source>
</evidence>
<dbReference type="Pfam" id="PF00370">
    <property type="entry name" value="FGGY_N"/>
    <property type="match status" value="1"/>
</dbReference>
<organism evidence="14 15">
    <name type="scientific">Sphingobium indicum BiD32</name>
    <dbReference type="NCBI Taxonomy" id="1301087"/>
    <lineage>
        <taxon>Bacteria</taxon>
        <taxon>Pseudomonadati</taxon>
        <taxon>Pseudomonadota</taxon>
        <taxon>Alphaproteobacteria</taxon>
        <taxon>Sphingomonadales</taxon>
        <taxon>Sphingomonadaceae</taxon>
        <taxon>Sphingobium</taxon>
    </lineage>
</organism>
<dbReference type="PANTHER" id="PTHR10196">
    <property type="entry name" value="SUGAR KINASE"/>
    <property type="match status" value="1"/>
</dbReference>
<reference evidence="14 15" key="1">
    <citation type="submission" date="2013-03" db="EMBL/GenBank/DDBJ databases">
        <authorList>
            <person name="Le V."/>
        </authorList>
    </citation>
    <scope>NUCLEOTIDE SEQUENCE [LARGE SCALE GENOMIC DNA]</scope>
    <source>
        <strain evidence="14 15">BiD32</strain>
    </source>
</reference>
<evidence type="ECO:0000256" key="10">
    <source>
        <dbReference type="ARBA" id="ARBA00052101"/>
    </source>
</evidence>
<keyword evidence="4 11" id="KW-0808">Transferase</keyword>
<gene>
    <name evidence="14" type="ORF">EBBID32_7250</name>
</gene>
<dbReference type="InterPro" id="IPR018484">
    <property type="entry name" value="FGGY_N"/>
</dbReference>
<feature type="domain" description="Carbohydrate kinase FGGY C-terminal" evidence="13">
    <location>
        <begin position="253"/>
        <end position="439"/>
    </location>
</feature>
<dbReference type="SUPFAM" id="SSF53067">
    <property type="entry name" value="Actin-like ATPase domain"/>
    <property type="match status" value="2"/>
</dbReference>
<evidence type="ECO:0000313" key="15">
    <source>
        <dbReference type="Proteomes" id="UP000013201"/>
    </source>
</evidence>
<evidence type="ECO:0000256" key="3">
    <source>
        <dbReference type="ARBA" id="ARBA00012099"/>
    </source>
</evidence>
<keyword evidence="5" id="KW-0547">Nucleotide-binding</keyword>
<dbReference type="PIRSF" id="PIRSF000538">
    <property type="entry name" value="GlpK"/>
    <property type="match status" value="1"/>
</dbReference>
<accession>N1MHX5</accession>
<dbReference type="PANTHER" id="PTHR10196:SF78">
    <property type="entry name" value="GLYCEROL KINASE"/>
    <property type="match status" value="1"/>
</dbReference>
<comment type="pathway">
    <text evidence="1">Polyol metabolism; glycerol degradation via glycerol kinase pathway; sn-glycerol 3-phosphate from glycerol: step 1/1.</text>
</comment>
<dbReference type="NCBIfam" id="NF000756">
    <property type="entry name" value="PRK00047.1"/>
    <property type="match status" value="1"/>
</dbReference>
<evidence type="ECO:0000259" key="13">
    <source>
        <dbReference type="Pfam" id="PF02782"/>
    </source>
</evidence>
<name>N1MHX5_9SPHN</name>
<dbReference type="OrthoDB" id="9805576at2"/>
<comment type="similarity">
    <text evidence="2 11">Belongs to the FGGY kinase family.</text>
</comment>
<dbReference type="GO" id="GO:0004370">
    <property type="term" value="F:glycerol kinase activity"/>
    <property type="evidence" value="ECO:0007669"/>
    <property type="project" value="UniProtKB-EC"/>
</dbReference>
<dbReference type="InterPro" id="IPR005999">
    <property type="entry name" value="Glycerol_kin"/>
</dbReference>
<dbReference type="FunFam" id="3.30.420.40:FF:000007">
    <property type="entry name" value="Glycerol kinase"/>
    <property type="match status" value="1"/>
</dbReference>
<evidence type="ECO:0000256" key="1">
    <source>
        <dbReference type="ARBA" id="ARBA00005190"/>
    </source>
</evidence>
<keyword evidence="6 11" id="KW-0418">Kinase</keyword>
<evidence type="ECO:0000256" key="8">
    <source>
        <dbReference type="ARBA" id="ARBA00022840"/>
    </source>
</evidence>
<dbReference type="AlphaFoldDB" id="N1MHX5"/>
<dbReference type="Proteomes" id="UP000013201">
    <property type="component" value="Unassembled WGS sequence"/>
</dbReference>
<dbReference type="GO" id="GO:0005524">
    <property type="term" value="F:ATP binding"/>
    <property type="evidence" value="ECO:0007669"/>
    <property type="project" value="UniProtKB-KW"/>
</dbReference>
<dbReference type="InterPro" id="IPR018483">
    <property type="entry name" value="Carb_kinase_FGGY_CS"/>
</dbReference>
<protein>
    <recommendedName>
        <fullName evidence="3">glycerol kinase</fullName>
        <ecNumber evidence="3">2.7.1.30</ecNumber>
    </recommendedName>
    <alternativeName>
        <fullName evidence="9">ATP:glycerol 3-phosphotransferase</fullName>
    </alternativeName>
</protein>
<dbReference type="RefSeq" id="WP_006950834.1">
    <property type="nucleotide sequence ID" value="NZ_CAVK010000039.1"/>
</dbReference>
<dbReference type="NCBIfam" id="TIGR01311">
    <property type="entry name" value="glycerol_kin"/>
    <property type="match status" value="1"/>
</dbReference>
<evidence type="ECO:0000256" key="5">
    <source>
        <dbReference type="ARBA" id="ARBA00022741"/>
    </source>
</evidence>
<evidence type="ECO:0000256" key="9">
    <source>
        <dbReference type="ARBA" id="ARBA00043149"/>
    </source>
</evidence>
<sequence>MSIVAIDQGTTSTRAIRFDAAAAIEASASRDLPQHYPRPGWVEQDPEHIWQGALATLRDVLTHDVAAIGIANQRETILLWDRATGKTLHNAIVWQDRRTADRCAALLAEGMEPMVRARTGLLLDPYFSATKLGWLLDTIPDARARAERGELAAGTVDSFLLWRLTGGRIHATDLTNASRTLLYNIVTEQWDDDLLRLFAIPRALLPDVHANAHIFGTTDPAIVGRAIPIAGMAGDQQAALIGQRCFAPGQIKSTYGTGCFLLSNIGTMPTLSDKRLLTTIGYRIGQERAYAMEGSIFIAGAAIKWLRDTMGIIDSAEDSAHLAASVPADHGVHLIPAFVGLGAPRWRTDVRASITGLTLDTGPAHIVRAALEAVAFQTCDLVEAMAGEDIAPPAMLRIDGGMATNDWFAQFLADMMGLPVERPASHESTALGAAFLAGITVGLWPDLAALDQLSRETRSFTPAADADRAVSLRRWRKVVQQALAAGVEERI</sequence>
<keyword evidence="7" id="KW-0319">Glycerol metabolism</keyword>
<dbReference type="Gene3D" id="3.30.420.40">
    <property type="match status" value="2"/>
</dbReference>
<keyword evidence="15" id="KW-1185">Reference proteome</keyword>
<evidence type="ECO:0000256" key="2">
    <source>
        <dbReference type="ARBA" id="ARBA00009156"/>
    </source>
</evidence>
<dbReference type="GO" id="GO:0006072">
    <property type="term" value="P:glycerol-3-phosphate metabolic process"/>
    <property type="evidence" value="ECO:0007669"/>
    <property type="project" value="InterPro"/>
</dbReference>
<evidence type="ECO:0000313" key="14">
    <source>
        <dbReference type="EMBL" id="CCW16389.1"/>
    </source>
</evidence>
<dbReference type="FunFam" id="3.30.420.40:FF:000008">
    <property type="entry name" value="Glycerol kinase"/>
    <property type="match status" value="1"/>
</dbReference>
<dbReference type="Pfam" id="PF02782">
    <property type="entry name" value="FGGY_C"/>
    <property type="match status" value="1"/>
</dbReference>
<evidence type="ECO:0000256" key="11">
    <source>
        <dbReference type="RuleBase" id="RU003733"/>
    </source>
</evidence>
<dbReference type="GO" id="GO:0019563">
    <property type="term" value="P:glycerol catabolic process"/>
    <property type="evidence" value="ECO:0007669"/>
    <property type="project" value="TreeGrafter"/>
</dbReference>
<dbReference type="InterPro" id="IPR043129">
    <property type="entry name" value="ATPase_NBD"/>
</dbReference>
<evidence type="ECO:0000256" key="7">
    <source>
        <dbReference type="ARBA" id="ARBA00022798"/>
    </source>
</evidence>
<evidence type="ECO:0000256" key="6">
    <source>
        <dbReference type="ARBA" id="ARBA00022777"/>
    </source>
</evidence>
<dbReference type="GO" id="GO:0005829">
    <property type="term" value="C:cytosol"/>
    <property type="evidence" value="ECO:0007669"/>
    <property type="project" value="UniProtKB-ARBA"/>
</dbReference>
<proteinExistence type="inferred from homology"/>
<feature type="domain" description="Carbohydrate kinase FGGY N-terminal" evidence="12">
    <location>
        <begin position="3"/>
        <end position="242"/>
    </location>
</feature>
<dbReference type="PROSITE" id="PS00445">
    <property type="entry name" value="FGGY_KINASES_2"/>
    <property type="match status" value="1"/>
</dbReference>
<evidence type="ECO:0000256" key="4">
    <source>
        <dbReference type="ARBA" id="ARBA00022679"/>
    </source>
</evidence>